<dbReference type="EMBL" id="JARJCN010000028">
    <property type="protein sequence ID" value="KAJ7087565.1"/>
    <property type="molecule type" value="Genomic_DNA"/>
</dbReference>
<keyword evidence="4" id="KW-1185">Reference proteome</keyword>
<feature type="compositionally biased region" description="Low complexity" evidence="1">
    <location>
        <begin position="1"/>
        <end position="32"/>
    </location>
</feature>
<feature type="compositionally biased region" description="Basic residues" evidence="1">
    <location>
        <begin position="350"/>
        <end position="363"/>
    </location>
</feature>
<dbReference type="Gene3D" id="1.10.472.10">
    <property type="entry name" value="Cyclin-like"/>
    <property type="match status" value="1"/>
</dbReference>
<dbReference type="CDD" id="cd20557">
    <property type="entry name" value="CYCLIN_ScPCL1-like"/>
    <property type="match status" value="1"/>
</dbReference>
<evidence type="ECO:0000313" key="3">
    <source>
        <dbReference type="EMBL" id="KAJ7087565.1"/>
    </source>
</evidence>
<evidence type="ECO:0000313" key="4">
    <source>
        <dbReference type="Proteomes" id="UP001222325"/>
    </source>
</evidence>
<dbReference type="InterPro" id="IPR013922">
    <property type="entry name" value="Cyclin_PHO80-like"/>
</dbReference>
<dbReference type="GO" id="GO:0016538">
    <property type="term" value="F:cyclin-dependent protein serine/threonine kinase regulator activity"/>
    <property type="evidence" value="ECO:0007669"/>
    <property type="project" value="TreeGrafter"/>
</dbReference>
<dbReference type="InterPro" id="IPR006671">
    <property type="entry name" value="Cyclin_N"/>
</dbReference>
<dbReference type="SUPFAM" id="SSF47954">
    <property type="entry name" value="Cyclin-like"/>
    <property type="match status" value="1"/>
</dbReference>
<dbReference type="Proteomes" id="UP001222325">
    <property type="component" value="Unassembled WGS sequence"/>
</dbReference>
<feature type="domain" description="Cyclin N-terminal" evidence="2">
    <location>
        <begin position="100"/>
        <end position="190"/>
    </location>
</feature>
<feature type="compositionally biased region" description="Pro residues" evidence="1">
    <location>
        <begin position="305"/>
        <end position="314"/>
    </location>
</feature>
<evidence type="ECO:0000256" key="1">
    <source>
        <dbReference type="SAM" id="MobiDB-lite"/>
    </source>
</evidence>
<proteinExistence type="predicted"/>
<dbReference type="GO" id="GO:0019901">
    <property type="term" value="F:protein kinase binding"/>
    <property type="evidence" value="ECO:0007669"/>
    <property type="project" value="InterPro"/>
</dbReference>
<feature type="compositionally biased region" description="Low complexity" evidence="1">
    <location>
        <begin position="315"/>
        <end position="324"/>
    </location>
</feature>
<dbReference type="GO" id="GO:0000307">
    <property type="term" value="C:cyclin-dependent protein kinase holoenzyme complex"/>
    <property type="evidence" value="ECO:0007669"/>
    <property type="project" value="TreeGrafter"/>
</dbReference>
<dbReference type="InterPro" id="IPR036915">
    <property type="entry name" value="Cyclin-like_sf"/>
</dbReference>
<evidence type="ECO:0000259" key="2">
    <source>
        <dbReference type="Pfam" id="PF00134"/>
    </source>
</evidence>
<dbReference type="PANTHER" id="PTHR15615:SF10">
    <property type="entry name" value="PHO85 CYCLIN-2-RELATED"/>
    <property type="match status" value="1"/>
</dbReference>
<organism evidence="3 4">
    <name type="scientific">Mycena belliarum</name>
    <dbReference type="NCBI Taxonomy" id="1033014"/>
    <lineage>
        <taxon>Eukaryota</taxon>
        <taxon>Fungi</taxon>
        <taxon>Dikarya</taxon>
        <taxon>Basidiomycota</taxon>
        <taxon>Agaricomycotina</taxon>
        <taxon>Agaricomycetes</taxon>
        <taxon>Agaricomycetidae</taxon>
        <taxon>Agaricales</taxon>
        <taxon>Marasmiineae</taxon>
        <taxon>Mycenaceae</taxon>
        <taxon>Mycena</taxon>
    </lineage>
</organism>
<sequence>MVSPASNPSSKWSPPTPSSPSSSTSSMSSTSSRLHPASLVDPARHSPALMQLSSLKISRPVVEYVVDAVATTVNAALSRPPAPRGRGPTRSPFHAPFTTFAANVLARAEVTPPVLLTALIYIARARPHLCIALEKWALERVFLGALITASKYTNDSALRNVHWALCSGVFGKRDVGRIEREFLDVLDWDLGVTEAQVEAQWGVLRSVVAAERPGRQHVREHTSSRLAPPRPRHARNPSMPELEPSSPSSSDASMSPRTPDLPMDVDSAASHSFHPAAYAESRAAYAHPASCAVSYPSYPSYHPSRPVPAPPAPPSQQKASASGSGLHDRLRTFPVPVPLPLPQPPAWTHPHPHHHARALRAAA</sequence>
<feature type="region of interest" description="Disordered" evidence="1">
    <location>
        <begin position="1"/>
        <end position="39"/>
    </location>
</feature>
<feature type="compositionally biased region" description="Basic and acidic residues" evidence="1">
    <location>
        <begin position="214"/>
        <end position="223"/>
    </location>
</feature>
<feature type="region of interest" description="Disordered" evidence="1">
    <location>
        <begin position="214"/>
        <end position="268"/>
    </location>
</feature>
<dbReference type="PANTHER" id="PTHR15615">
    <property type="match status" value="1"/>
</dbReference>
<feature type="compositionally biased region" description="Pro residues" evidence="1">
    <location>
        <begin position="335"/>
        <end position="347"/>
    </location>
</feature>
<dbReference type="Pfam" id="PF00134">
    <property type="entry name" value="Cyclin_N"/>
    <property type="match status" value="1"/>
</dbReference>
<feature type="compositionally biased region" description="Low complexity" evidence="1">
    <location>
        <begin position="237"/>
        <end position="256"/>
    </location>
</feature>
<reference evidence="3" key="1">
    <citation type="submission" date="2023-03" db="EMBL/GenBank/DDBJ databases">
        <title>Massive genome expansion in bonnet fungi (Mycena s.s.) driven by repeated elements and novel gene families across ecological guilds.</title>
        <authorList>
            <consortium name="Lawrence Berkeley National Laboratory"/>
            <person name="Harder C.B."/>
            <person name="Miyauchi S."/>
            <person name="Viragh M."/>
            <person name="Kuo A."/>
            <person name="Thoen E."/>
            <person name="Andreopoulos B."/>
            <person name="Lu D."/>
            <person name="Skrede I."/>
            <person name="Drula E."/>
            <person name="Henrissat B."/>
            <person name="Morin E."/>
            <person name="Kohler A."/>
            <person name="Barry K."/>
            <person name="LaButti K."/>
            <person name="Morin E."/>
            <person name="Salamov A."/>
            <person name="Lipzen A."/>
            <person name="Mereny Z."/>
            <person name="Hegedus B."/>
            <person name="Baldrian P."/>
            <person name="Stursova M."/>
            <person name="Weitz H."/>
            <person name="Taylor A."/>
            <person name="Grigoriev I.V."/>
            <person name="Nagy L.G."/>
            <person name="Martin F."/>
            <person name="Kauserud H."/>
        </authorList>
    </citation>
    <scope>NUCLEOTIDE SEQUENCE</scope>
    <source>
        <strain evidence="3">CBHHK173m</strain>
    </source>
</reference>
<comment type="caution">
    <text evidence="3">The sequence shown here is derived from an EMBL/GenBank/DDBJ whole genome shotgun (WGS) entry which is preliminary data.</text>
</comment>
<feature type="region of interest" description="Disordered" evidence="1">
    <location>
        <begin position="300"/>
        <end position="363"/>
    </location>
</feature>
<gene>
    <name evidence="3" type="ORF">B0H15DRAFT_801167</name>
</gene>
<accession>A0AAD6XNP5</accession>
<dbReference type="AlphaFoldDB" id="A0AAD6XNP5"/>
<protein>
    <recommendedName>
        <fullName evidence="2">Cyclin N-terminal domain-containing protein</fullName>
    </recommendedName>
</protein>
<dbReference type="GO" id="GO:0005634">
    <property type="term" value="C:nucleus"/>
    <property type="evidence" value="ECO:0007669"/>
    <property type="project" value="TreeGrafter"/>
</dbReference>
<name>A0AAD6XNP5_9AGAR</name>